<dbReference type="EMBL" id="JANRML010000001">
    <property type="protein sequence ID" value="MCZ2220019.1"/>
    <property type="molecule type" value="Genomic_DNA"/>
</dbReference>
<sequence length="287" mass="32504">MGRHKLLHVITERVNCVPRGITFASNIMQFEWILGEIFAHKIDTNDPYRALGQALTWVFRWNSTPSNTDVSGELLEIESEEYLTLDYARGEVTLQLDGTPKMRCALTPENVRPLFQMVWDHNEPDPYSETPQFPKRSLVRLVCERSGEVGSGIDVFYPIGGEERIRRFLPEILLGQTVDSLLSNLWLVGELDALVQPFQDQVIGDEYAATTPPPREVDCPMLTVDVPNESLRLSSSNGELVMVTDFTEEAVERVLAEFERLVDPWAQPRVLAGSHPDYEPWAGDSPF</sequence>
<proteinExistence type="predicted"/>
<organism evidence="1 2">
    <name type="scientific">Corynebacterium pilbarense</name>
    <dbReference type="NCBI Taxonomy" id="1288393"/>
    <lineage>
        <taxon>Bacteria</taxon>
        <taxon>Bacillati</taxon>
        <taxon>Actinomycetota</taxon>
        <taxon>Actinomycetes</taxon>
        <taxon>Mycobacteriales</taxon>
        <taxon>Corynebacteriaceae</taxon>
        <taxon>Corynebacterium</taxon>
    </lineage>
</organism>
<keyword evidence="2" id="KW-1185">Reference proteome</keyword>
<accession>A0A9Q4IFL1</accession>
<evidence type="ECO:0000313" key="1">
    <source>
        <dbReference type="EMBL" id="MCZ2220019.1"/>
    </source>
</evidence>
<dbReference type="RefSeq" id="WP_269026927.1">
    <property type="nucleotide sequence ID" value="NZ_BAABDP010000009.1"/>
</dbReference>
<reference evidence="1" key="1">
    <citation type="submission" date="2022-08" db="EMBL/GenBank/DDBJ databases">
        <title>Corynebacterium sp. nov., isolated from clinical breast specimens.</title>
        <authorList>
            <person name="Zhang T."/>
        </authorList>
    </citation>
    <scope>NUCLEOTIDE SEQUENCE</scope>
    <source>
        <strain evidence="1">CCUG 57942</strain>
    </source>
</reference>
<dbReference type="Proteomes" id="UP001071110">
    <property type="component" value="Unassembled WGS sequence"/>
</dbReference>
<name>A0A9Q4IFL1_9CORY</name>
<comment type="caution">
    <text evidence="1">The sequence shown here is derived from an EMBL/GenBank/DDBJ whole genome shotgun (WGS) entry which is preliminary data.</text>
</comment>
<gene>
    <name evidence="1" type="ORF">NUW87_01330</name>
</gene>
<dbReference type="AlphaFoldDB" id="A0A9Q4IFL1"/>
<protein>
    <submittedName>
        <fullName evidence="1">Uncharacterized protein</fullName>
    </submittedName>
</protein>
<evidence type="ECO:0000313" key="2">
    <source>
        <dbReference type="Proteomes" id="UP001071110"/>
    </source>
</evidence>